<dbReference type="RefSeq" id="WP_155772812.1">
    <property type="nucleotide sequence ID" value="NZ_CP016090.1"/>
</dbReference>
<reference evidence="1" key="1">
    <citation type="submission" date="2020-05" db="EMBL/GenBank/DDBJ databases">
        <title>Genomic insights into acetone-butanol-ethanol (ABE) fermentation by sequencing solventogenic clostridia strains.</title>
        <authorList>
            <person name="Brown S."/>
        </authorList>
    </citation>
    <scope>NUCLEOTIDE SEQUENCE</scope>
    <source>
        <strain evidence="1">DJ126</strain>
    </source>
</reference>
<dbReference type="Proteomes" id="UP000821656">
    <property type="component" value="Unassembled WGS sequence"/>
</dbReference>
<organism evidence="1 2">
    <name type="scientific">Clostridium beijerinckii</name>
    <name type="common">Clostridium MP</name>
    <dbReference type="NCBI Taxonomy" id="1520"/>
    <lineage>
        <taxon>Bacteria</taxon>
        <taxon>Bacillati</taxon>
        <taxon>Bacillota</taxon>
        <taxon>Clostridia</taxon>
        <taxon>Eubacteriales</taxon>
        <taxon>Clostridiaceae</taxon>
        <taxon>Clostridium</taxon>
    </lineage>
</organism>
<accession>A0A9Q5CLD6</accession>
<name>A0A9Q5CLD6_CLOBE</name>
<protein>
    <submittedName>
        <fullName evidence="1">Uncharacterized protein</fullName>
    </submittedName>
</protein>
<proteinExistence type="predicted"/>
<sequence length="56" mass="6108">MDKSELLTRILNNRIKTAKANGETDFTEITTTIDIFLAGGSITSEQYATLISLISS</sequence>
<gene>
    <name evidence="1" type="ORF">DFH45_003814</name>
</gene>
<evidence type="ECO:0000313" key="2">
    <source>
        <dbReference type="Proteomes" id="UP000821656"/>
    </source>
</evidence>
<evidence type="ECO:0000313" key="1">
    <source>
        <dbReference type="EMBL" id="NRV10851.1"/>
    </source>
</evidence>
<dbReference type="EMBL" id="JABSXK010000001">
    <property type="protein sequence ID" value="NRV10851.1"/>
    <property type="molecule type" value="Genomic_DNA"/>
</dbReference>
<comment type="caution">
    <text evidence="1">The sequence shown here is derived from an EMBL/GenBank/DDBJ whole genome shotgun (WGS) entry which is preliminary data.</text>
</comment>
<dbReference type="AlphaFoldDB" id="A0A9Q5CLD6"/>